<gene>
    <name evidence="3" type="ordered locus">Caur_0584</name>
</gene>
<dbReference type="Gene3D" id="3.40.50.300">
    <property type="entry name" value="P-loop containing nucleotide triphosphate hydrolases"/>
    <property type="match status" value="1"/>
</dbReference>
<dbReference type="InterPro" id="IPR016024">
    <property type="entry name" value="ARM-type_fold"/>
</dbReference>
<feature type="domain" description="Orc1-like AAA ATPase" evidence="2">
    <location>
        <begin position="424"/>
        <end position="563"/>
    </location>
</feature>
<dbReference type="Pfam" id="PF12770">
    <property type="entry name" value="CHAT"/>
    <property type="match status" value="1"/>
</dbReference>
<dbReference type="InterPro" id="IPR041664">
    <property type="entry name" value="AAA_16"/>
</dbReference>
<dbReference type="InterPro" id="IPR011989">
    <property type="entry name" value="ARM-like"/>
</dbReference>
<dbReference type="Gene3D" id="1.25.10.10">
    <property type="entry name" value="Leucine-rich Repeat Variant"/>
    <property type="match status" value="1"/>
</dbReference>
<dbReference type="EMBL" id="CP000909">
    <property type="protein sequence ID" value="ABY33828.1"/>
    <property type="molecule type" value="Genomic_DNA"/>
</dbReference>
<dbReference type="KEGG" id="cau:Caur_0584"/>
<accession>A9WER9</accession>
<evidence type="ECO:0000313" key="3">
    <source>
        <dbReference type="EMBL" id="ABY33828.1"/>
    </source>
</evidence>
<feature type="domain" description="CHAT" evidence="1">
    <location>
        <begin position="55"/>
        <end position="393"/>
    </location>
</feature>
<reference evidence="4" key="1">
    <citation type="journal article" date="2011" name="BMC Genomics">
        <title>Complete genome sequence of the filamentous anoxygenic phototrophic bacterium Chloroflexus aurantiacus.</title>
        <authorList>
            <person name="Tang K.H."/>
            <person name="Barry K."/>
            <person name="Chertkov O."/>
            <person name="Dalin E."/>
            <person name="Han C.S."/>
            <person name="Hauser L.J."/>
            <person name="Honchak B.M."/>
            <person name="Karbach L.E."/>
            <person name="Land M.L."/>
            <person name="Lapidus A."/>
            <person name="Larimer F.W."/>
            <person name="Mikhailova N."/>
            <person name="Pitluck S."/>
            <person name="Pierson B.K."/>
            <person name="Blankenship R.E."/>
        </authorList>
    </citation>
    <scope>NUCLEOTIDE SEQUENCE [LARGE SCALE GENOMIC DNA]</scope>
    <source>
        <strain evidence="4">ATCC 29366 / DSM 635 / J-10-fl</strain>
    </source>
</reference>
<name>A9WER9_CHLAA</name>
<dbReference type="Proteomes" id="UP000002008">
    <property type="component" value="Chromosome"/>
</dbReference>
<dbReference type="PATRIC" id="fig|324602.8.peg.670"/>
<dbReference type="Pfam" id="PF13191">
    <property type="entry name" value="AAA_16"/>
    <property type="match status" value="1"/>
</dbReference>
<dbReference type="AlphaFoldDB" id="A9WER9"/>
<dbReference type="eggNOG" id="COG1413">
    <property type="taxonomic scope" value="Bacteria"/>
</dbReference>
<evidence type="ECO:0000259" key="1">
    <source>
        <dbReference type="Pfam" id="PF12770"/>
    </source>
</evidence>
<organism evidence="3 4">
    <name type="scientific">Chloroflexus aurantiacus (strain ATCC 29366 / DSM 635 / J-10-fl)</name>
    <dbReference type="NCBI Taxonomy" id="324602"/>
    <lineage>
        <taxon>Bacteria</taxon>
        <taxon>Bacillati</taxon>
        <taxon>Chloroflexota</taxon>
        <taxon>Chloroflexia</taxon>
        <taxon>Chloroflexales</taxon>
        <taxon>Chloroflexineae</taxon>
        <taxon>Chloroflexaceae</taxon>
        <taxon>Chloroflexus</taxon>
    </lineage>
</organism>
<dbReference type="InParanoid" id="A9WER9"/>
<dbReference type="RefSeq" id="WP_012256484.1">
    <property type="nucleotide sequence ID" value="NC_010175.1"/>
</dbReference>
<dbReference type="EnsemblBacteria" id="ABY33828">
    <property type="protein sequence ID" value="ABY33828"/>
    <property type="gene ID" value="Caur_0584"/>
</dbReference>
<keyword evidence="3" id="KW-0456">Lyase</keyword>
<sequence length="1194" mass="137829">MNILIRPRRQRRGAIPSNKYIIEVEYSDGRRIVSEEEVQFDLTPPEPNNPADITRYGQELFRRLFPTRLSHQFRVSQRTAAQQQQPLRLRLALDPQDAELQAIPWELLHFPATDNQSQLIPLTTSDQILFSRYIDSEQFALFEPIDHHPIRLLLIFSEPTDLDRWQLSPFDRPATERDFRQRFRPFVDTGQLKFDILPRAEEAELRLALERGSLQTEEARGYDVVLYFGHALFLPERGTRLLLEHGPQRRGRLFDGEELIRLLTQLPATHKPAMIALIACNSATVDLHAPLSNLAARLIAESGIPAVLAMQRLVAIELARTFTQHLTEMLLRNGIVDLAVTTARRRIYRTDSIHWSTPVLYTRLASGRLFQPSELLRYIEWLLQQDNIQRWAGTEYIDVECISVPADQYSHLMQHRPENPLQSRSARDTLLENIKSVVRTGSGECMVLTGNRQSGQTTILRRVCHDLARDALLDIETPVGVLVSLTGYEQTRGDLRLRDHIVEQLNRQHPTFANHVHDLFQGRASGPHKRPRLAFLLDDLDQVPEAYWQELLRDLQTLRQYLPDQSFVVAAPQTFISQTVDQNIKLLILQPLDEESITLHIRQRKHRDARRIIERIRENRLQHLASDPRMLTLIYERLTTDVQQNISYHQIIEGFLDQELRNLDTRYQMGNIARTSLYSIAWQLYWQMKEYLSINEVFTLFAQVRGNRDYSLEDLFRQLSNTQLLTITGQHAINFTNRAVAAYCAAQALYTSPDRNQRLLDIIALCADVSLQRWWEDVLYALISFLDKPAELLQYIANSLRAGNNRIAVLAARCLEVLPPSRLKDLPVDLRNELIDTCLLQLDEQREPDVTRRETLVRSLGKLNYPQVHQQLRRILIDKVRQTSSGLRYEYTNIRIAAARALRDLYLPQFNRRTRDAKSTEGFDRTKISIKQLRDDRPLIELMDCWLRGDQGRSDLRRHISVSPLPSERAIAAFALADVSTTPAQQLCDARFLLRVITAPSDTTATRISDDWIDTMWAAADALTLFDPEYVVPLIVTLIRRKSSMPDPAAQQIAYLAGRLRINQPVVIEWLISLLITNPRQNVKARALQSLAWIGNTAANHPITLADGHENITVKQLIEEIALWRQALPNFALGTFQLDLPNNSDQPVYLQRKAIEALAWIGDKQTLSELDKYCQHLPLELRTQWYVTRSNLQR</sequence>
<dbReference type="HOGENOM" id="CLU_281425_0_0_0"/>
<dbReference type="SUPFAM" id="SSF48371">
    <property type="entry name" value="ARM repeat"/>
    <property type="match status" value="1"/>
</dbReference>
<dbReference type="SUPFAM" id="SSF52540">
    <property type="entry name" value="P-loop containing nucleoside triphosphate hydrolases"/>
    <property type="match status" value="1"/>
</dbReference>
<protein>
    <submittedName>
        <fullName evidence="3">PBS lyase HEAT domain protein repeat-containing protein</fullName>
    </submittedName>
</protein>
<dbReference type="STRING" id="324602.Caur_0584"/>
<dbReference type="InterPro" id="IPR027417">
    <property type="entry name" value="P-loop_NTPase"/>
</dbReference>
<keyword evidence="4" id="KW-1185">Reference proteome</keyword>
<proteinExistence type="predicted"/>
<dbReference type="InterPro" id="IPR024983">
    <property type="entry name" value="CHAT_dom"/>
</dbReference>
<evidence type="ECO:0000259" key="2">
    <source>
        <dbReference type="Pfam" id="PF13191"/>
    </source>
</evidence>
<evidence type="ECO:0000313" key="4">
    <source>
        <dbReference type="Proteomes" id="UP000002008"/>
    </source>
</evidence>
<dbReference type="GO" id="GO:0016829">
    <property type="term" value="F:lyase activity"/>
    <property type="evidence" value="ECO:0007669"/>
    <property type="project" value="UniProtKB-KW"/>
</dbReference>